<dbReference type="InterPro" id="IPR025662">
    <property type="entry name" value="Sigma_54_int_dom_ATP-bd_1"/>
</dbReference>
<evidence type="ECO:0000313" key="7">
    <source>
        <dbReference type="EMBL" id="MDT7519157.1"/>
    </source>
</evidence>
<dbReference type="Gene3D" id="1.10.8.60">
    <property type="match status" value="1"/>
</dbReference>
<dbReference type="Pfam" id="PF01590">
    <property type="entry name" value="GAF"/>
    <property type="match status" value="1"/>
</dbReference>
<reference evidence="7 8" key="1">
    <citation type="submission" date="2023-08" db="EMBL/GenBank/DDBJ databases">
        <title>Rhodoferax potami sp. nov. and Rhodoferax mekongensis sp. nov., isolated from the Mekong River in Thailand.</title>
        <authorList>
            <person name="Kitikhun S."/>
            <person name="Charoenyingcharoen P."/>
            <person name="Siriarchawattana P."/>
            <person name="Likhitrattanapisal S."/>
            <person name="Nilsakha T."/>
            <person name="Chanpet A."/>
            <person name="Rattanawaree P."/>
            <person name="Ingsriswang S."/>
        </authorList>
    </citation>
    <scope>NUCLEOTIDE SEQUENCE [LARGE SCALE GENOMIC DNA]</scope>
    <source>
        <strain evidence="7 8">TBRC 17660</strain>
    </source>
</reference>
<dbReference type="InterPro" id="IPR029016">
    <property type="entry name" value="GAF-like_dom_sf"/>
</dbReference>
<keyword evidence="8" id="KW-1185">Reference proteome</keyword>
<dbReference type="Pfam" id="PF25601">
    <property type="entry name" value="AAA_lid_14"/>
    <property type="match status" value="1"/>
</dbReference>
<dbReference type="Proteomes" id="UP001321700">
    <property type="component" value="Unassembled WGS sequence"/>
</dbReference>
<keyword evidence="1" id="KW-0547">Nucleotide-binding</keyword>
<dbReference type="PRINTS" id="PR01590">
    <property type="entry name" value="HTHFIS"/>
</dbReference>
<sequence length="661" mass="70228">MRSPSPLLALRQARQQLLETGQCPAGIVDERLARSWHRSMAAGLAPTARVSPEHASTHHLRHVLASNHALLAHSRPVMEYVFDQVRQSQSVVVLADSAGMLMHTLGDPHFVDKAERVALTSGASWNESHRGTNAIGTALAERGAVEIHGSEHFLERNGFLTCAASPILSATGELSGILDISGDHRNGHAHTLGLVSTAARMIENRLMVATCKRNIRLHLHAHPEGIGSVAEGIIALSDDGWIVGANRVGLALLRLNTGDIGATLLERVLDVRLDDLLSRHKRRPLQAQQLRLHNGAIVFAQIQVDPAVLPAISHAAPAAAATPASKPGVDALSALDTGDARWRSAADKARRIVAKPIPLLVQGESGVGKEMFARALHASGPRRDGPFVAINCGAIPESLIESELFGYVAGAFTGARKEGSPGRLREAHGGTLFLDEIGDMPLTMQTRLLRVLQERTVTPVGAGKAVAVDFALVCATHCKLAEAAANGKFRHDLYYRINGLTVTLPALRDRSDFAALTERLLSDLSPALGVQVAPELLSRLAAYPWPGNLRQYASVLRTACAMLQDSEDTLDWAHMPDDLLEALQAVAPVAAASSPGPAVVAGAAPLGLQPAAVQVPQSLQALSQVAIQQTLEATRGNVSLAARQLGISRQTLYRKLAAASV</sequence>
<dbReference type="InterPro" id="IPR003593">
    <property type="entry name" value="AAA+_ATPase"/>
</dbReference>
<evidence type="ECO:0000256" key="5">
    <source>
        <dbReference type="ARBA" id="ARBA00023163"/>
    </source>
</evidence>
<keyword evidence="3" id="KW-0805">Transcription regulation</keyword>
<keyword evidence="2" id="KW-0067">ATP-binding</keyword>
<dbReference type="SMART" id="SM00382">
    <property type="entry name" value="AAA"/>
    <property type="match status" value="1"/>
</dbReference>
<dbReference type="PROSITE" id="PS00676">
    <property type="entry name" value="SIGMA54_INTERACT_2"/>
    <property type="match status" value="1"/>
</dbReference>
<dbReference type="InterPro" id="IPR025943">
    <property type="entry name" value="Sigma_54_int_dom_ATP-bd_2"/>
</dbReference>
<dbReference type="SUPFAM" id="SSF46689">
    <property type="entry name" value="Homeodomain-like"/>
    <property type="match status" value="1"/>
</dbReference>
<dbReference type="Pfam" id="PF02954">
    <property type="entry name" value="HTH_8"/>
    <property type="match status" value="1"/>
</dbReference>
<dbReference type="RefSeq" id="WP_313874856.1">
    <property type="nucleotide sequence ID" value="NZ_JAVBIK010000001.1"/>
</dbReference>
<dbReference type="InterPro" id="IPR002078">
    <property type="entry name" value="Sigma_54_int"/>
</dbReference>
<gene>
    <name evidence="7" type="ORF">RAE19_10605</name>
</gene>
<dbReference type="Gene3D" id="1.10.10.60">
    <property type="entry name" value="Homeodomain-like"/>
    <property type="match status" value="1"/>
</dbReference>
<evidence type="ECO:0000313" key="8">
    <source>
        <dbReference type="Proteomes" id="UP001321700"/>
    </source>
</evidence>
<dbReference type="InterPro" id="IPR027417">
    <property type="entry name" value="P-loop_NTPase"/>
</dbReference>
<dbReference type="Pfam" id="PF00158">
    <property type="entry name" value="Sigma54_activat"/>
    <property type="match status" value="1"/>
</dbReference>
<dbReference type="InterPro" id="IPR009057">
    <property type="entry name" value="Homeodomain-like_sf"/>
</dbReference>
<dbReference type="Gene3D" id="3.30.450.40">
    <property type="match status" value="1"/>
</dbReference>
<dbReference type="PROSITE" id="PS00675">
    <property type="entry name" value="SIGMA54_INTERACT_1"/>
    <property type="match status" value="1"/>
</dbReference>
<proteinExistence type="predicted"/>
<keyword evidence="5" id="KW-0804">Transcription</keyword>
<evidence type="ECO:0000256" key="1">
    <source>
        <dbReference type="ARBA" id="ARBA00022741"/>
    </source>
</evidence>
<evidence type="ECO:0000256" key="4">
    <source>
        <dbReference type="ARBA" id="ARBA00023125"/>
    </source>
</evidence>
<dbReference type="InterPro" id="IPR058031">
    <property type="entry name" value="AAA_lid_NorR"/>
</dbReference>
<dbReference type="InterPro" id="IPR002197">
    <property type="entry name" value="HTH_Fis"/>
</dbReference>
<accession>A0ABU3KP26</accession>
<keyword evidence="4" id="KW-0238">DNA-binding</keyword>
<dbReference type="PROSITE" id="PS50045">
    <property type="entry name" value="SIGMA54_INTERACT_4"/>
    <property type="match status" value="1"/>
</dbReference>
<feature type="domain" description="Sigma-54 factor interaction" evidence="6">
    <location>
        <begin position="349"/>
        <end position="561"/>
    </location>
</feature>
<dbReference type="Gene3D" id="3.40.50.300">
    <property type="entry name" value="P-loop containing nucleotide triphosphate hydrolases"/>
    <property type="match status" value="1"/>
</dbReference>
<evidence type="ECO:0000256" key="2">
    <source>
        <dbReference type="ARBA" id="ARBA00022840"/>
    </source>
</evidence>
<comment type="caution">
    <text evidence="7">The sequence shown here is derived from an EMBL/GenBank/DDBJ whole genome shotgun (WGS) entry which is preliminary data.</text>
</comment>
<dbReference type="PANTHER" id="PTHR32071">
    <property type="entry name" value="TRANSCRIPTIONAL REGULATORY PROTEIN"/>
    <property type="match status" value="1"/>
</dbReference>
<dbReference type="InterPro" id="IPR003018">
    <property type="entry name" value="GAF"/>
</dbReference>
<protein>
    <submittedName>
        <fullName evidence="7">Sigma-54-dependent Fis family transcriptional regulator</fullName>
    </submittedName>
</protein>
<organism evidence="7 8">
    <name type="scientific">Rhodoferax potami</name>
    <dbReference type="NCBI Taxonomy" id="3068338"/>
    <lineage>
        <taxon>Bacteria</taxon>
        <taxon>Pseudomonadati</taxon>
        <taxon>Pseudomonadota</taxon>
        <taxon>Betaproteobacteria</taxon>
        <taxon>Burkholderiales</taxon>
        <taxon>Comamonadaceae</taxon>
        <taxon>Rhodoferax</taxon>
    </lineage>
</organism>
<evidence type="ECO:0000259" key="6">
    <source>
        <dbReference type="PROSITE" id="PS50045"/>
    </source>
</evidence>
<evidence type="ECO:0000256" key="3">
    <source>
        <dbReference type="ARBA" id="ARBA00023015"/>
    </source>
</evidence>
<dbReference type="CDD" id="cd00009">
    <property type="entry name" value="AAA"/>
    <property type="match status" value="1"/>
</dbReference>
<dbReference type="EMBL" id="JAVBIK010000001">
    <property type="protein sequence ID" value="MDT7519157.1"/>
    <property type="molecule type" value="Genomic_DNA"/>
</dbReference>
<dbReference type="SUPFAM" id="SSF52540">
    <property type="entry name" value="P-loop containing nucleoside triphosphate hydrolases"/>
    <property type="match status" value="1"/>
</dbReference>
<name>A0ABU3KP26_9BURK</name>
<dbReference type="PANTHER" id="PTHR32071:SF77">
    <property type="entry name" value="TRANSCRIPTIONAL REGULATORY PROTEIN"/>
    <property type="match status" value="1"/>
</dbReference>